<dbReference type="SUPFAM" id="SSF55103">
    <property type="entry name" value="FAD-linked oxidases, C-terminal domain"/>
    <property type="match status" value="1"/>
</dbReference>
<evidence type="ECO:0000313" key="10">
    <source>
        <dbReference type="EMBL" id="OAY48627.1"/>
    </source>
</evidence>
<protein>
    <recommendedName>
        <fullName evidence="3">cytokinin dehydrogenase</fullName>
        <ecNumber evidence="3">1.5.99.12</ecNumber>
    </recommendedName>
</protein>
<dbReference type="PANTHER" id="PTHR13878:SF141">
    <property type="entry name" value="CYTOKININ DEHYDROGENASE"/>
    <property type="match status" value="1"/>
</dbReference>
<dbReference type="GO" id="GO:0019139">
    <property type="term" value="F:cytokinin dehydrogenase activity"/>
    <property type="evidence" value="ECO:0007669"/>
    <property type="project" value="UniProtKB-EC"/>
</dbReference>
<dbReference type="InterPro" id="IPR036318">
    <property type="entry name" value="FAD-bd_PCMH-like_sf"/>
</dbReference>
<dbReference type="InterPro" id="IPR016167">
    <property type="entry name" value="FAD-bd_PCMH_sub1"/>
</dbReference>
<dbReference type="SUPFAM" id="SSF56176">
    <property type="entry name" value="FAD-binding/transporter-associated domain-like"/>
    <property type="match status" value="1"/>
</dbReference>
<organism evidence="10 11">
    <name type="scientific">Manihot esculenta</name>
    <name type="common">Cassava</name>
    <name type="synonym">Jatropha manihot</name>
    <dbReference type="NCBI Taxonomy" id="3983"/>
    <lineage>
        <taxon>Eukaryota</taxon>
        <taxon>Viridiplantae</taxon>
        <taxon>Streptophyta</taxon>
        <taxon>Embryophyta</taxon>
        <taxon>Tracheophyta</taxon>
        <taxon>Spermatophyta</taxon>
        <taxon>Magnoliopsida</taxon>
        <taxon>eudicotyledons</taxon>
        <taxon>Gunneridae</taxon>
        <taxon>Pentapetalae</taxon>
        <taxon>rosids</taxon>
        <taxon>fabids</taxon>
        <taxon>Malpighiales</taxon>
        <taxon>Euphorbiaceae</taxon>
        <taxon>Crotonoideae</taxon>
        <taxon>Manihoteae</taxon>
        <taxon>Manihot</taxon>
    </lineage>
</organism>
<evidence type="ECO:0000256" key="2">
    <source>
        <dbReference type="ARBA" id="ARBA00005466"/>
    </source>
</evidence>
<keyword evidence="11" id="KW-1185">Reference proteome</keyword>
<evidence type="ECO:0000313" key="11">
    <source>
        <dbReference type="Proteomes" id="UP000091857"/>
    </source>
</evidence>
<keyword evidence="8" id="KW-0732">Signal</keyword>
<keyword evidence="6" id="KW-0560">Oxidoreductase</keyword>
<dbReference type="STRING" id="3983.A0A2C9VRT5"/>
<dbReference type="EC" id="1.5.99.12" evidence="3"/>
<dbReference type="Pfam" id="PF09265">
    <property type="entry name" value="Cytokin-bind"/>
    <property type="match status" value="1"/>
</dbReference>
<comment type="cofactor">
    <cofactor evidence="1">
        <name>FAD</name>
        <dbReference type="ChEBI" id="CHEBI:57692"/>
    </cofactor>
</comment>
<evidence type="ECO:0000256" key="7">
    <source>
        <dbReference type="ARBA" id="ARBA00048224"/>
    </source>
</evidence>
<feature type="signal peptide" evidence="8">
    <location>
        <begin position="1"/>
        <end position="28"/>
    </location>
</feature>
<evidence type="ECO:0000256" key="5">
    <source>
        <dbReference type="ARBA" id="ARBA00022827"/>
    </source>
</evidence>
<sequence>MASKNSLIPRLILFRLLVTLFTYALVKSELLGCPMPPELTDRLHVDPAAVESTSTDYGNIVRNKPAAVLYPLSVQDISCLIEASFTCSTPFGISARGNGHSTHGQDLVNNGVVVDMKALREKKKGNGIFISKRPLFADVGGEQLWIDVLNATVKRGVAPVSWTDYLELTVGGTLSNAGISGQTFRFGPQIRNVYELDVVTGKGELVTCSANKNSELFYGVLGGLGQFGIITRARIALAPASKRVLWAQILYSNFSGFTRDQENFIARHGRKTGNGMSYLEGGVILDNGTPNAWRTFFFPESFLPRISSLVKKHGIIYSLEFALSYDGVTKKIFEQEMNQFIKGLGSKPEVIYQKDVSLVEFLTRVQIQVQKNETHPWLNLFIPKSGISIFNSGVFRDIVLKRNITTGPVLFYPMFRHKWDDRMSAAIPDEDIFYAVGLLYTSGINGWQVYEDQNKAILGFCEKAGIVVKQYLPNHATKEEWTKHFGSKWTNFMEKKARFDPKNILSPGQRIFNNN</sequence>
<dbReference type="GO" id="GO:0016491">
    <property type="term" value="F:oxidoreductase activity"/>
    <property type="evidence" value="ECO:0000318"/>
    <property type="project" value="GO_Central"/>
</dbReference>
<evidence type="ECO:0000256" key="3">
    <source>
        <dbReference type="ARBA" id="ARBA00011928"/>
    </source>
</evidence>
<dbReference type="InterPro" id="IPR016169">
    <property type="entry name" value="FAD-bd_PCMH_sub2"/>
</dbReference>
<dbReference type="GO" id="GO:0071949">
    <property type="term" value="F:FAD binding"/>
    <property type="evidence" value="ECO:0007669"/>
    <property type="project" value="InterPro"/>
</dbReference>
<dbReference type="EMBL" id="CM004392">
    <property type="protein sequence ID" value="OAY48627.1"/>
    <property type="molecule type" value="Genomic_DNA"/>
</dbReference>
<dbReference type="InterPro" id="IPR016164">
    <property type="entry name" value="FAD-linked_Oxase-like_C"/>
</dbReference>
<evidence type="ECO:0000256" key="8">
    <source>
        <dbReference type="SAM" id="SignalP"/>
    </source>
</evidence>
<comment type="caution">
    <text evidence="10">The sequence shown here is derived from an EMBL/GenBank/DDBJ whole genome shotgun (WGS) entry which is preliminary data.</text>
</comment>
<evidence type="ECO:0000256" key="1">
    <source>
        <dbReference type="ARBA" id="ARBA00001974"/>
    </source>
</evidence>
<dbReference type="Gene3D" id="3.40.462.10">
    <property type="entry name" value="FAD-linked oxidases, C-terminal domain"/>
    <property type="match status" value="1"/>
</dbReference>
<accession>A0A2C9VRT5</accession>
<dbReference type="Pfam" id="PF01565">
    <property type="entry name" value="FAD_binding_4"/>
    <property type="match status" value="1"/>
</dbReference>
<reference evidence="11" key="1">
    <citation type="journal article" date="2016" name="Nat. Biotechnol.">
        <title>Sequencing wild and cultivated cassava and related species reveals extensive interspecific hybridization and genetic diversity.</title>
        <authorList>
            <person name="Bredeson J.V."/>
            <person name="Lyons J.B."/>
            <person name="Prochnik S.E."/>
            <person name="Wu G.A."/>
            <person name="Ha C.M."/>
            <person name="Edsinger-Gonzales E."/>
            <person name="Grimwood J."/>
            <person name="Schmutz J."/>
            <person name="Rabbi I.Y."/>
            <person name="Egesi C."/>
            <person name="Nauluvula P."/>
            <person name="Lebot V."/>
            <person name="Ndunguru J."/>
            <person name="Mkamilo G."/>
            <person name="Bart R.S."/>
            <person name="Setter T.L."/>
            <person name="Gleadow R.M."/>
            <person name="Kulakow P."/>
            <person name="Ferguson M.E."/>
            <person name="Rounsley S."/>
            <person name="Rokhsar D.S."/>
        </authorList>
    </citation>
    <scope>NUCLEOTIDE SEQUENCE [LARGE SCALE GENOMIC DNA]</scope>
    <source>
        <strain evidence="11">cv. AM560-2</strain>
    </source>
</reference>
<dbReference type="Gene3D" id="3.30.465.10">
    <property type="match status" value="1"/>
</dbReference>
<gene>
    <name evidence="10" type="ORF">MANES_06G172800v8</name>
</gene>
<feature type="domain" description="FAD-binding PCMH-type" evidence="9">
    <location>
        <begin position="61"/>
        <end position="240"/>
    </location>
</feature>
<evidence type="ECO:0000259" key="9">
    <source>
        <dbReference type="PROSITE" id="PS51387"/>
    </source>
</evidence>
<keyword evidence="4" id="KW-0285">Flavoprotein</keyword>
<dbReference type="GO" id="GO:0009690">
    <property type="term" value="P:cytokinin metabolic process"/>
    <property type="evidence" value="ECO:0007669"/>
    <property type="project" value="InterPro"/>
</dbReference>
<dbReference type="Proteomes" id="UP000091857">
    <property type="component" value="Chromosome 6"/>
</dbReference>
<name>A0A2C9VRT5_MANES</name>
<feature type="chain" id="PRO_5013084482" description="cytokinin dehydrogenase" evidence="8">
    <location>
        <begin position="29"/>
        <end position="515"/>
    </location>
</feature>
<dbReference type="InterPro" id="IPR050432">
    <property type="entry name" value="FAD-linked_Oxidoreductases_BP"/>
</dbReference>
<comment type="similarity">
    <text evidence="2">Belongs to the oxygen-dependent FAD-linked oxidoreductase family.</text>
</comment>
<evidence type="ECO:0000256" key="6">
    <source>
        <dbReference type="ARBA" id="ARBA00023002"/>
    </source>
</evidence>
<comment type="catalytic activity">
    <reaction evidence="7">
        <text>N(6)-dimethylallyladenine + A + H2O = 3-methyl-2-butenal + adenine + AH2</text>
        <dbReference type="Rhea" id="RHEA:13625"/>
        <dbReference type="ChEBI" id="CHEBI:13193"/>
        <dbReference type="ChEBI" id="CHEBI:15377"/>
        <dbReference type="ChEBI" id="CHEBI:15825"/>
        <dbReference type="ChEBI" id="CHEBI:16708"/>
        <dbReference type="ChEBI" id="CHEBI:17499"/>
        <dbReference type="ChEBI" id="CHEBI:17660"/>
        <dbReference type="EC" id="1.5.99.12"/>
    </reaction>
</comment>
<dbReference type="InterPro" id="IPR006094">
    <property type="entry name" value="Oxid_FAD_bind_N"/>
</dbReference>
<evidence type="ECO:0000256" key="4">
    <source>
        <dbReference type="ARBA" id="ARBA00022630"/>
    </source>
</evidence>
<dbReference type="InterPro" id="IPR016170">
    <property type="entry name" value="Cytok_DH_C_sf"/>
</dbReference>
<dbReference type="OrthoDB" id="415825at2759"/>
<dbReference type="Gramene" id="Manes.06G172800.1.v8.1">
    <property type="protein sequence ID" value="Manes.06G172800.1.v8.1.CDS"/>
    <property type="gene ID" value="Manes.06G172800.v8.1"/>
</dbReference>
<dbReference type="PROSITE" id="PS51387">
    <property type="entry name" value="FAD_PCMH"/>
    <property type="match status" value="1"/>
</dbReference>
<dbReference type="AlphaFoldDB" id="A0A2C9VRT5"/>
<dbReference type="Gene3D" id="3.30.43.10">
    <property type="entry name" value="Uridine Diphospho-n-acetylenolpyruvylglucosamine Reductase, domain 2"/>
    <property type="match status" value="1"/>
</dbReference>
<proteinExistence type="inferred from homology"/>
<dbReference type="InterPro" id="IPR016166">
    <property type="entry name" value="FAD-bd_PCMH"/>
</dbReference>
<dbReference type="InterPro" id="IPR015345">
    <property type="entry name" value="Cytokinin_DH_FAD/cytokin-bd"/>
</dbReference>
<dbReference type="PANTHER" id="PTHR13878">
    <property type="entry name" value="GULONOLACTONE OXIDASE"/>
    <property type="match status" value="1"/>
</dbReference>
<keyword evidence="5" id="KW-0274">FAD</keyword>